<feature type="domain" description="LTI65/LTI78 PGEED repeat" evidence="2">
    <location>
        <begin position="256"/>
        <end position="282"/>
    </location>
</feature>
<feature type="domain" description="LTI65/LTI78 N-terminal" evidence="3">
    <location>
        <begin position="57"/>
        <end position="132"/>
    </location>
</feature>
<gene>
    <name evidence="4" type="ORF">M569_14943</name>
</gene>
<dbReference type="InterPro" id="IPR056605">
    <property type="entry name" value="LTI65_LTI78_N"/>
</dbReference>
<evidence type="ECO:0000256" key="1">
    <source>
        <dbReference type="SAM" id="MobiDB-lite"/>
    </source>
</evidence>
<feature type="compositionally biased region" description="Polar residues" evidence="1">
    <location>
        <begin position="246"/>
        <end position="256"/>
    </location>
</feature>
<reference evidence="4 5" key="1">
    <citation type="journal article" date="2013" name="BMC Genomics">
        <title>The miniature genome of a carnivorous plant Genlisea aurea contains a low number of genes and short non-coding sequences.</title>
        <authorList>
            <person name="Leushkin E.V."/>
            <person name="Sutormin R.A."/>
            <person name="Nabieva E.R."/>
            <person name="Penin A.A."/>
            <person name="Kondrashov A.S."/>
            <person name="Logacheva M.D."/>
        </authorList>
    </citation>
    <scope>NUCLEOTIDE SEQUENCE [LARGE SCALE GENOMIC DNA]</scope>
</reference>
<feature type="compositionally biased region" description="Polar residues" evidence="1">
    <location>
        <begin position="214"/>
        <end position="223"/>
    </location>
</feature>
<organism evidence="4 5">
    <name type="scientific">Genlisea aurea</name>
    <dbReference type="NCBI Taxonomy" id="192259"/>
    <lineage>
        <taxon>Eukaryota</taxon>
        <taxon>Viridiplantae</taxon>
        <taxon>Streptophyta</taxon>
        <taxon>Embryophyta</taxon>
        <taxon>Tracheophyta</taxon>
        <taxon>Spermatophyta</taxon>
        <taxon>Magnoliopsida</taxon>
        <taxon>eudicotyledons</taxon>
        <taxon>Gunneridae</taxon>
        <taxon>Pentapetalae</taxon>
        <taxon>asterids</taxon>
        <taxon>lamiids</taxon>
        <taxon>Lamiales</taxon>
        <taxon>Lentibulariaceae</taxon>
        <taxon>Genlisea</taxon>
    </lineage>
</organism>
<dbReference type="AlphaFoldDB" id="S8DK81"/>
<comment type="caution">
    <text evidence="4">The sequence shown here is derived from an EMBL/GenBank/DDBJ whole genome shotgun (WGS) entry which is preliminary data.</text>
</comment>
<feature type="region of interest" description="Disordered" evidence="1">
    <location>
        <begin position="214"/>
        <end position="256"/>
    </location>
</feature>
<dbReference type="GO" id="GO:0009737">
    <property type="term" value="P:response to abscisic acid"/>
    <property type="evidence" value="ECO:0007669"/>
    <property type="project" value="InterPro"/>
</dbReference>
<dbReference type="PANTHER" id="PTHR33836">
    <property type="entry name" value="LOW-TEMPERATURE-INDUCED 65 KDA PROTEIN-RELATED"/>
    <property type="match status" value="1"/>
</dbReference>
<feature type="compositionally biased region" description="Acidic residues" evidence="1">
    <location>
        <begin position="111"/>
        <end position="121"/>
    </location>
</feature>
<feature type="region of interest" description="Disordered" evidence="1">
    <location>
        <begin position="19"/>
        <end position="189"/>
    </location>
</feature>
<sequence>MAGTTPTSPTFEQLLKDEQQVQHYSPPPANDAFFGMRTNPPEEDEEELFDACSTPGKRSSVLAKVKERAKKLKSSLSIKRKQADHPNNDAADAAAAAAAAGAPPSSGAVDLDGEEPDEDPEYLGAPIYESEAAPESLREHARQHPRAVPVVSESRRVPSNIKKTEEEEAHIETDPEEEKKEPNRTDSEKLTIPAAYAAAVSDDATAETLASKIASLTTVSTTAKTEDEQRGGPIEDETETDETPSAEPNRSRTASSVKEFLMNKLEPGDDERALSQAITAAITPNSAAVKKKMRGALTSLFSDASNGDDARQKGPSLDSAKSRSAKYYQPPPANPALSRSLTAAAHQG</sequence>
<accession>S8DK81</accession>
<dbReference type="InterPro" id="IPR037491">
    <property type="entry name" value="LTI78/LTI65"/>
</dbReference>
<dbReference type="PANTHER" id="PTHR33836:SF7">
    <property type="entry name" value="LOW-TEMPERATURE-INDUCED PROTEIN"/>
    <property type="match status" value="1"/>
</dbReference>
<dbReference type="Pfam" id="PF23399">
    <property type="entry name" value="LTI65_PGEED"/>
    <property type="match status" value="1"/>
</dbReference>
<feature type="compositionally biased region" description="Acidic residues" evidence="1">
    <location>
        <begin position="234"/>
        <end position="244"/>
    </location>
</feature>
<proteinExistence type="predicted"/>
<evidence type="ECO:0000313" key="5">
    <source>
        <dbReference type="Proteomes" id="UP000015453"/>
    </source>
</evidence>
<protein>
    <submittedName>
        <fullName evidence="4">Uncharacterized protein</fullName>
    </submittedName>
</protein>
<evidence type="ECO:0000259" key="2">
    <source>
        <dbReference type="Pfam" id="PF23399"/>
    </source>
</evidence>
<dbReference type="EMBL" id="AUSU01008020">
    <property type="protein sequence ID" value="EPS59862.1"/>
    <property type="molecule type" value="Genomic_DNA"/>
</dbReference>
<feature type="compositionally biased region" description="Basic and acidic residues" evidence="1">
    <location>
        <begin position="162"/>
        <end position="189"/>
    </location>
</feature>
<dbReference type="Proteomes" id="UP000015453">
    <property type="component" value="Unassembled WGS sequence"/>
</dbReference>
<feature type="compositionally biased region" description="Low complexity" evidence="1">
    <location>
        <begin position="89"/>
        <end position="110"/>
    </location>
</feature>
<evidence type="ECO:0000259" key="3">
    <source>
        <dbReference type="Pfam" id="PF23403"/>
    </source>
</evidence>
<evidence type="ECO:0000313" key="4">
    <source>
        <dbReference type="EMBL" id="EPS59862.1"/>
    </source>
</evidence>
<dbReference type="InterPro" id="IPR057059">
    <property type="entry name" value="LTI65/LTI78_PGEED"/>
</dbReference>
<keyword evidence="5" id="KW-1185">Reference proteome</keyword>
<name>S8DK81_9LAMI</name>
<dbReference type="OrthoDB" id="670168at2759"/>
<feature type="region of interest" description="Disordered" evidence="1">
    <location>
        <begin position="301"/>
        <end position="348"/>
    </location>
</feature>
<feature type="compositionally biased region" description="Basic residues" evidence="1">
    <location>
        <begin position="67"/>
        <end position="80"/>
    </location>
</feature>
<dbReference type="Pfam" id="PF23403">
    <property type="entry name" value="LTI65_LTI78_N"/>
    <property type="match status" value="1"/>
</dbReference>